<accession>A0A080ZZD6</accession>
<protein>
    <submittedName>
        <fullName evidence="1">Uncharacterized protein</fullName>
    </submittedName>
</protein>
<dbReference type="AlphaFoldDB" id="A0A080ZZD6"/>
<sequence>MMDNATVRVKFRFTVAQLKQPLGWGCLAMEYEPKLEIMFRESKR</sequence>
<dbReference type="EMBL" id="ANJA01002121">
    <property type="protein sequence ID" value="ETO71997.1"/>
    <property type="molecule type" value="Genomic_DNA"/>
</dbReference>
<evidence type="ECO:0000313" key="1">
    <source>
        <dbReference type="EMBL" id="ETO71997.1"/>
    </source>
</evidence>
<dbReference type="Proteomes" id="UP000028582">
    <property type="component" value="Unassembled WGS sequence"/>
</dbReference>
<gene>
    <name evidence="1" type="ORF">F444_11775</name>
</gene>
<proteinExistence type="predicted"/>
<organism evidence="1 2">
    <name type="scientific">Phytophthora nicotianae P1976</name>
    <dbReference type="NCBI Taxonomy" id="1317066"/>
    <lineage>
        <taxon>Eukaryota</taxon>
        <taxon>Sar</taxon>
        <taxon>Stramenopiles</taxon>
        <taxon>Oomycota</taxon>
        <taxon>Peronosporomycetes</taxon>
        <taxon>Peronosporales</taxon>
        <taxon>Peronosporaceae</taxon>
        <taxon>Phytophthora</taxon>
    </lineage>
</organism>
<reference evidence="1 2" key="1">
    <citation type="submission" date="2013-11" db="EMBL/GenBank/DDBJ databases">
        <title>The Genome Sequence of Phytophthora parasitica P1976.</title>
        <authorList>
            <consortium name="The Broad Institute Genomics Platform"/>
            <person name="Russ C."/>
            <person name="Tyler B."/>
            <person name="Panabieres F."/>
            <person name="Shan W."/>
            <person name="Tripathy S."/>
            <person name="Grunwald N."/>
            <person name="Machado M."/>
            <person name="Johnson C.S."/>
            <person name="Walker B."/>
            <person name="Young S."/>
            <person name="Zeng Q."/>
            <person name="Gargeya S."/>
            <person name="Fitzgerald M."/>
            <person name="Haas B."/>
            <person name="Abouelleil A."/>
            <person name="Allen A.W."/>
            <person name="Alvarado L."/>
            <person name="Arachchi H.M."/>
            <person name="Berlin A.M."/>
            <person name="Chapman S.B."/>
            <person name="Gainer-Dewar J."/>
            <person name="Goldberg J."/>
            <person name="Griggs A."/>
            <person name="Gujja S."/>
            <person name="Hansen M."/>
            <person name="Howarth C."/>
            <person name="Imamovic A."/>
            <person name="Ireland A."/>
            <person name="Larimer J."/>
            <person name="McCowan C."/>
            <person name="Murphy C."/>
            <person name="Pearson M."/>
            <person name="Poon T.W."/>
            <person name="Priest M."/>
            <person name="Roberts A."/>
            <person name="Saif S."/>
            <person name="Shea T."/>
            <person name="Sisk P."/>
            <person name="Sykes S."/>
            <person name="Wortman J."/>
            <person name="Nusbaum C."/>
            <person name="Birren B."/>
        </authorList>
    </citation>
    <scope>NUCLEOTIDE SEQUENCE [LARGE SCALE GENOMIC DNA]</scope>
    <source>
        <strain evidence="1 2">P1976</strain>
    </source>
</reference>
<evidence type="ECO:0000313" key="2">
    <source>
        <dbReference type="Proteomes" id="UP000028582"/>
    </source>
</evidence>
<name>A0A080ZZD6_PHYNI</name>
<comment type="caution">
    <text evidence="1">The sequence shown here is derived from an EMBL/GenBank/DDBJ whole genome shotgun (WGS) entry which is preliminary data.</text>
</comment>